<name>A0AAE0H1N9_9CHLO</name>
<dbReference type="EMBL" id="LGRX02000513">
    <property type="protein sequence ID" value="KAK3288337.1"/>
    <property type="molecule type" value="Genomic_DNA"/>
</dbReference>
<sequence>MAVVPFTALSGNIVEDTGIKMAVTIDCSEEVKEKFDHIQELRKRAITFTENLKKVQKKNESLYESLDLFRKYTDTCESIIGNLLCRLGEYGEGGEEGGISDAYFLADFKDYSGEVDQWALESYDKAKSLLKALNINKKKRTASKVLGRDQERSQELIAEAETAKRRLIAWCQPTPEEEEEQREYDRKQAEIRARVKSKEEAAKQDKDRPIRRCQWPIISEEEFFKKQEAGEEVYFDTDKAVYRAKPAEK</sequence>
<evidence type="ECO:0000313" key="1">
    <source>
        <dbReference type="EMBL" id="KAK3288337.1"/>
    </source>
</evidence>
<dbReference type="Proteomes" id="UP001190700">
    <property type="component" value="Unassembled WGS sequence"/>
</dbReference>
<evidence type="ECO:0000313" key="2">
    <source>
        <dbReference type="Proteomes" id="UP001190700"/>
    </source>
</evidence>
<accession>A0AAE0H1N9</accession>
<organism evidence="1 2">
    <name type="scientific">Cymbomonas tetramitiformis</name>
    <dbReference type="NCBI Taxonomy" id="36881"/>
    <lineage>
        <taxon>Eukaryota</taxon>
        <taxon>Viridiplantae</taxon>
        <taxon>Chlorophyta</taxon>
        <taxon>Pyramimonadophyceae</taxon>
        <taxon>Pyramimonadales</taxon>
        <taxon>Pyramimonadaceae</taxon>
        <taxon>Cymbomonas</taxon>
    </lineage>
</organism>
<comment type="caution">
    <text evidence="1">The sequence shown here is derived from an EMBL/GenBank/DDBJ whole genome shotgun (WGS) entry which is preliminary data.</text>
</comment>
<dbReference type="AlphaFoldDB" id="A0AAE0H1N9"/>
<proteinExistence type="predicted"/>
<keyword evidence="2" id="KW-1185">Reference proteome</keyword>
<gene>
    <name evidence="1" type="ORF">CYMTET_4182</name>
</gene>
<reference evidence="1 2" key="1">
    <citation type="journal article" date="2015" name="Genome Biol. Evol.">
        <title>Comparative Genomics of a Bacterivorous Green Alga Reveals Evolutionary Causalities and Consequences of Phago-Mixotrophic Mode of Nutrition.</title>
        <authorList>
            <person name="Burns J.A."/>
            <person name="Paasch A."/>
            <person name="Narechania A."/>
            <person name="Kim E."/>
        </authorList>
    </citation>
    <scope>NUCLEOTIDE SEQUENCE [LARGE SCALE GENOMIC DNA]</scope>
    <source>
        <strain evidence="1 2">PLY_AMNH</strain>
    </source>
</reference>
<protein>
    <submittedName>
        <fullName evidence="1">Uncharacterized protein</fullName>
    </submittedName>
</protein>